<proteinExistence type="predicted"/>
<dbReference type="RefSeq" id="WP_205307212.1">
    <property type="nucleotide sequence ID" value="NZ_BAAAVF010000027.1"/>
</dbReference>
<feature type="compositionally biased region" description="Basic and acidic residues" evidence="1">
    <location>
        <begin position="51"/>
        <end position="77"/>
    </location>
</feature>
<feature type="region of interest" description="Disordered" evidence="1">
    <location>
        <begin position="1"/>
        <end position="24"/>
    </location>
</feature>
<evidence type="ECO:0000313" key="2">
    <source>
        <dbReference type="EMBL" id="MBM7479244.1"/>
    </source>
</evidence>
<dbReference type="Proteomes" id="UP000698059">
    <property type="component" value="Unassembled WGS sequence"/>
</dbReference>
<comment type="caution">
    <text evidence="2">The sequence shown here is derived from an EMBL/GenBank/DDBJ whole genome shotgun (WGS) entry which is preliminary data.</text>
</comment>
<sequence>MTTLDRARPPASTPLLLTSGRGSSARPDAGLDFLWVLAMVAGSPAGWKEVSHMAKNDKKQPSLSLKDKRAQKREKAAETTAKVRKR</sequence>
<gene>
    <name evidence="2" type="ORF">JOD49_002164</name>
</gene>
<evidence type="ECO:0000256" key="1">
    <source>
        <dbReference type="SAM" id="MobiDB-lite"/>
    </source>
</evidence>
<accession>A0ABS2LFN9</accession>
<name>A0ABS2LFN9_9CELL</name>
<reference evidence="2 3" key="1">
    <citation type="submission" date="2021-01" db="EMBL/GenBank/DDBJ databases">
        <title>Sequencing the genomes of 1000 actinobacteria strains.</title>
        <authorList>
            <person name="Klenk H.-P."/>
        </authorList>
    </citation>
    <scope>NUCLEOTIDE SEQUENCE [LARGE SCALE GENOMIC DNA]</scope>
    <source>
        <strain evidence="2 3">DSM 46000</strain>
    </source>
</reference>
<evidence type="ECO:0000313" key="3">
    <source>
        <dbReference type="Proteomes" id="UP000698059"/>
    </source>
</evidence>
<keyword evidence="3" id="KW-1185">Reference proteome</keyword>
<feature type="region of interest" description="Disordered" evidence="1">
    <location>
        <begin position="51"/>
        <end position="86"/>
    </location>
</feature>
<dbReference type="EMBL" id="JAFBBO010000001">
    <property type="protein sequence ID" value="MBM7479244.1"/>
    <property type="molecule type" value="Genomic_DNA"/>
</dbReference>
<protein>
    <submittedName>
        <fullName evidence="2">Uncharacterized protein</fullName>
    </submittedName>
</protein>
<organism evidence="2 3">
    <name type="scientific">Oerskovia jenensis</name>
    <dbReference type="NCBI Taxonomy" id="162169"/>
    <lineage>
        <taxon>Bacteria</taxon>
        <taxon>Bacillati</taxon>
        <taxon>Actinomycetota</taxon>
        <taxon>Actinomycetes</taxon>
        <taxon>Micrococcales</taxon>
        <taxon>Cellulomonadaceae</taxon>
        <taxon>Oerskovia</taxon>
    </lineage>
</organism>